<evidence type="ECO:0000256" key="2">
    <source>
        <dbReference type="SAM" id="Phobius"/>
    </source>
</evidence>
<feature type="transmembrane region" description="Helical" evidence="2">
    <location>
        <begin position="128"/>
        <end position="147"/>
    </location>
</feature>
<dbReference type="AlphaFoldDB" id="A0A143YKG9"/>
<name>A0A143YKG9_9LACT</name>
<dbReference type="GO" id="GO:0006508">
    <property type="term" value="P:proteolysis"/>
    <property type="evidence" value="ECO:0007669"/>
    <property type="project" value="UniProtKB-KW"/>
</dbReference>
<keyword evidence="5" id="KW-1185">Reference proteome</keyword>
<dbReference type="EMBL" id="FJNE01000003">
    <property type="protein sequence ID" value="CZQ91155.1"/>
    <property type="molecule type" value="Genomic_DNA"/>
</dbReference>
<proteinExistence type="inferred from homology"/>
<dbReference type="GO" id="GO:0004175">
    <property type="term" value="F:endopeptidase activity"/>
    <property type="evidence" value="ECO:0007669"/>
    <property type="project" value="UniProtKB-ARBA"/>
</dbReference>
<dbReference type="Pfam" id="PF02517">
    <property type="entry name" value="Rce1-like"/>
    <property type="match status" value="1"/>
</dbReference>
<evidence type="ECO:0000313" key="5">
    <source>
        <dbReference type="Proteomes" id="UP000242754"/>
    </source>
</evidence>
<evidence type="ECO:0000313" key="4">
    <source>
        <dbReference type="EMBL" id="CZQ91155.1"/>
    </source>
</evidence>
<keyword evidence="4" id="KW-0645">Protease</keyword>
<accession>A0A143YKG9</accession>
<organism evidence="4 5">
    <name type="scientific">Trichococcus palustris</name>
    <dbReference type="NCBI Taxonomy" id="140314"/>
    <lineage>
        <taxon>Bacteria</taxon>
        <taxon>Bacillati</taxon>
        <taxon>Bacillota</taxon>
        <taxon>Bacilli</taxon>
        <taxon>Lactobacillales</taxon>
        <taxon>Carnobacteriaceae</taxon>
        <taxon>Trichococcus</taxon>
    </lineage>
</organism>
<keyword evidence="2" id="KW-0472">Membrane</keyword>
<dbReference type="PANTHER" id="PTHR36435:SF6">
    <property type="entry name" value="ABORTIVE INFECTION PROTEIN"/>
    <property type="match status" value="1"/>
</dbReference>
<dbReference type="OrthoDB" id="2194912at2"/>
<keyword evidence="2" id="KW-0812">Transmembrane</keyword>
<feature type="transmembrane region" description="Helical" evidence="2">
    <location>
        <begin position="41"/>
        <end position="63"/>
    </location>
</feature>
<feature type="domain" description="CAAX prenyl protease 2/Lysostaphin resistance protein A-like" evidence="3">
    <location>
        <begin position="128"/>
        <end position="214"/>
    </location>
</feature>
<sequence>MNKKSKSNITVAMAIILIYLAVQFLPVILTVFVPIADRVALSMNLTLLCSFLGAAIMLLLNHLRTWTPANSITNRPSSSISTVLAYGVVGFIGALIVQIIALNVEVLLFQAPATSENTEVLLDLTNQYPFFIFNIIVFAPVMEEFVFRKAIVTSLVDSTGMVGAATISSLIFAFAHADGHLLIYGALGLWFSFLYNKTKNIATPMIAHGLMNAMSAYPILLHLLSH</sequence>
<feature type="transmembrane region" description="Helical" evidence="2">
    <location>
        <begin position="83"/>
        <end position="108"/>
    </location>
</feature>
<protein>
    <submittedName>
        <fullName evidence="4">Caax protease self-immunity</fullName>
    </submittedName>
</protein>
<keyword evidence="4" id="KW-0378">Hydrolase</keyword>
<dbReference type="STRING" id="140314.SAMN04488076_11454"/>
<dbReference type="InterPro" id="IPR003675">
    <property type="entry name" value="Rce1/LyrA-like_dom"/>
</dbReference>
<evidence type="ECO:0000259" key="3">
    <source>
        <dbReference type="Pfam" id="PF02517"/>
    </source>
</evidence>
<feature type="transmembrane region" description="Helical" evidence="2">
    <location>
        <begin position="205"/>
        <end position="224"/>
    </location>
</feature>
<keyword evidence="2" id="KW-1133">Transmembrane helix</keyword>
<dbReference type="GO" id="GO:0080120">
    <property type="term" value="P:CAAX-box protein maturation"/>
    <property type="evidence" value="ECO:0007669"/>
    <property type="project" value="UniProtKB-ARBA"/>
</dbReference>
<gene>
    <name evidence="4" type="ORF">Tpal_1366</name>
</gene>
<comment type="similarity">
    <text evidence="1">Belongs to the UPF0177 family.</text>
</comment>
<reference evidence="4 5" key="1">
    <citation type="submission" date="2016-02" db="EMBL/GenBank/DDBJ databases">
        <authorList>
            <person name="Wen L."/>
            <person name="He K."/>
            <person name="Yang H."/>
        </authorList>
    </citation>
    <scope>NUCLEOTIDE SEQUENCE [LARGE SCALE GENOMIC DNA]</scope>
    <source>
        <strain evidence="4">Trichococcus palustris</strain>
    </source>
</reference>
<dbReference type="InterPro" id="IPR052710">
    <property type="entry name" value="CAAX_protease"/>
</dbReference>
<dbReference type="Proteomes" id="UP000242754">
    <property type="component" value="Unassembled WGS sequence"/>
</dbReference>
<dbReference type="PANTHER" id="PTHR36435">
    <property type="entry name" value="SLR1288 PROTEIN"/>
    <property type="match status" value="1"/>
</dbReference>
<evidence type="ECO:0000256" key="1">
    <source>
        <dbReference type="ARBA" id="ARBA00009067"/>
    </source>
</evidence>
<feature type="transmembrane region" description="Helical" evidence="2">
    <location>
        <begin position="12"/>
        <end position="35"/>
    </location>
</feature>
<dbReference type="RefSeq" id="WP_087032791.1">
    <property type="nucleotide sequence ID" value="NZ_FJNE01000003.1"/>
</dbReference>